<dbReference type="Proteomes" id="UP000030341">
    <property type="component" value="Chromosome 1"/>
</dbReference>
<proteinExistence type="predicted"/>
<dbReference type="eggNOG" id="COG3751">
    <property type="taxonomic scope" value="Bacteria"/>
</dbReference>
<evidence type="ECO:0000313" key="9">
    <source>
        <dbReference type="Proteomes" id="UP000030341"/>
    </source>
</evidence>
<keyword evidence="2" id="KW-0479">Metal-binding</keyword>
<keyword evidence="3" id="KW-0847">Vitamin C</keyword>
<keyword evidence="6" id="KW-0408">Iron</keyword>
<evidence type="ECO:0000313" key="8">
    <source>
        <dbReference type="EMBL" id="AIY64856.1"/>
    </source>
</evidence>
<dbReference type="PROSITE" id="PS51471">
    <property type="entry name" value="FE2OG_OXY"/>
    <property type="match status" value="1"/>
</dbReference>
<dbReference type="RefSeq" id="WP_038640208.1">
    <property type="nucleotide sequence ID" value="NZ_CP009888.1"/>
</dbReference>
<reference evidence="8 9" key="1">
    <citation type="submission" date="2014-11" db="EMBL/GenBank/DDBJ databases">
        <title>Complete Genome Sequence of Pseudoalteromonas sp. Strain OCN003 Isolated from Kaneohe Bay, Oahu, Hawaii.</title>
        <authorList>
            <person name="Beurmann S."/>
            <person name="Videau P."/>
            <person name="Ushijima B."/>
            <person name="Smith A.M."/>
            <person name="Aeby G.S."/>
            <person name="Callahan S.M."/>
            <person name="Belcaid M."/>
        </authorList>
    </citation>
    <scope>NUCLEOTIDE SEQUENCE [LARGE SCALE GENOMIC DNA]</scope>
    <source>
        <strain evidence="8 9">OCN003</strain>
    </source>
</reference>
<gene>
    <name evidence="8" type="ORF">OM33_06600</name>
</gene>
<keyword evidence="9" id="KW-1185">Reference proteome</keyword>
<dbReference type="Gene3D" id="2.60.120.620">
    <property type="entry name" value="q2cbj1_9rhob like domain"/>
    <property type="match status" value="1"/>
</dbReference>
<dbReference type="InterPro" id="IPR005123">
    <property type="entry name" value="Oxoglu/Fe-dep_dioxygenase_dom"/>
</dbReference>
<dbReference type="AlphaFoldDB" id="A0A0A7EFM0"/>
<accession>A0A0A7EFM0</accession>
<dbReference type="STRING" id="1348114.OM33_06600"/>
<dbReference type="KEGG" id="pseo:OM33_06600"/>
<evidence type="ECO:0000256" key="3">
    <source>
        <dbReference type="ARBA" id="ARBA00022896"/>
    </source>
</evidence>
<evidence type="ECO:0000256" key="2">
    <source>
        <dbReference type="ARBA" id="ARBA00022723"/>
    </source>
</evidence>
<organism evidence="8 9">
    <name type="scientific">Pseudoalteromonas piratica</name>
    <dbReference type="NCBI Taxonomy" id="1348114"/>
    <lineage>
        <taxon>Bacteria</taxon>
        <taxon>Pseudomonadati</taxon>
        <taxon>Pseudomonadota</taxon>
        <taxon>Gammaproteobacteria</taxon>
        <taxon>Alteromonadales</taxon>
        <taxon>Pseudoalteromonadaceae</taxon>
        <taxon>Pseudoalteromonas</taxon>
    </lineage>
</organism>
<keyword evidence="5" id="KW-0560">Oxidoreductase</keyword>
<evidence type="ECO:0000256" key="1">
    <source>
        <dbReference type="ARBA" id="ARBA00001961"/>
    </source>
</evidence>
<protein>
    <submittedName>
        <fullName evidence="8">Proline hydroxylase</fullName>
    </submittedName>
</protein>
<dbReference type="GO" id="GO:0008198">
    <property type="term" value="F:ferrous iron binding"/>
    <property type="evidence" value="ECO:0007669"/>
    <property type="project" value="TreeGrafter"/>
</dbReference>
<dbReference type="GO" id="GO:0031418">
    <property type="term" value="F:L-ascorbic acid binding"/>
    <property type="evidence" value="ECO:0007669"/>
    <property type="project" value="UniProtKB-KW"/>
</dbReference>
<dbReference type="PANTHER" id="PTHR12907:SF26">
    <property type="entry name" value="HIF PROLYL HYDROXYLASE, ISOFORM C"/>
    <property type="match status" value="1"/>
</dbReference>
<dbReference type="PANTHER" id="PTHR12907">
    <property type="entry name" value="EGL NINE HOMOLOG-RELATED"/>
    <property type="match status" value="1"/>
</dbReference>
<dbReference type="EMBL" id="CP009888">
    <property type="protein sequence ID" value="AIY64856.1"/>
    <property type="molecule type" value="Genomic_DNA"/>
</dbReference>
<feature type="domain" description="Fe2OG dioxygenase" evidence="7">
    <location>
        <begin position="99"/>
        <end position="198"/>
    </location>
</feature>
<dbReference type="InterPro" id="IPR051559">
    <property type="entry name" value="HIF_prolyl_hydroxylases"/>
</dbReference>
<keyword evidence="4" id="KW-0223">Dioxygenase</keyword>
<evidence type="ECO:0000259" key="7">
    <source>
        <dbReference type="PROSITE" id="PS51471"/>
    </source>
</evidence>
<dbReference type="GO" id="GO:0031543">
    <property type="term" value="F:peptidyl-proline dioxygenase activity"/>
    <property type="evidence" value="ECO:0007669"/>
    <property type="project" value="TreeGrafter"/>
</dbReference>
<dbReference type="SMART" id="SM00702">
    <property type="entry name" value="P4Hc"/>
    <property type="match status" value="1"/>
</dbReference>
<dbReference type="InterPro" id="IPR044862">
    <property type="entry name" value="Pro_4_hyd_alph_FE2OG_OXY"/>
</dbReference>
<name>A0A0A7EFM0_9GAMM</name>
<comment type="cofactor">
    <cofactor evidence="1">
        <name>L-ascorbate</name>
        <dbReference type="ChEBI" id="CHEBI:38290"/>
    </cofactor>
</comment>
<evidence type="ECO:0000256" key="5">
    <source>
        <dbReference type="ARBA" id="ARBA00023002"/>
    </source>
</evidence>
<dbReference type="HOGENOM" id="CLU_022206_1_0_6"/>
<dbReference type="GO" id="GO:0071456">
    <property type="term" value="P:cellular response to hypoxia"/>
    <property type="evidence" value="ECO:0007669"/>
    <property type="project" value="TreeGrafter"/>
</dbReference>
<dbReference type="InterPro" id="IPR006620">
    <property type="entry name" value="Pro_4_hyd_alph"/>
</dbReference>
<dbReference type="Pfam" id="PF13640">
    <property type="entry name" value="2OG-FeII_Oxy_3"/>
    <property type="match status" value="1"/>
</dbReference>
<evidence type="ECO:0000256" key="6">
    <source>
        <dbReference type="ARBA" id="ARBA00023004"/>
    </source>
</evidence>
<evidence type="ECO:0000256" key="4">
    <source>
        <dbReference type="ARBA" id="ARBA00022964"/>
    </source>
</evidence>
<dbReference type="OrthoDB" id="9783171at2"/>
<sequence>MTTPSQFSFSFDTLLDDIAEQGYSVIENALPQELIADLEKQCETQAEQFQLAKIGRHQDLQQVSTIRNDKTKWFDGATTAEQAYLAIMEEVRVAINQSFFLGLFDYECHFAIYQQGDFYKKHLDAFKGKSNRVFTTVCYLNTPQVGGELVIYPEKGKLPLAHISPKAGTLICFESERFPHEVLPAGSARYSIAGWFRKNNSSANFVDPSQ</sequence>